<protein>
    <submittedName>
        <fullName evidence="1">SRPBCC family protein</fullName>
    </submittedName>
</protein>
<keyword evidence="2" id="KW-1185">Reference proteome</keyword>
<comment type="caution">
    <text evidence="1">The sequence shown here is derived from an EMBL/GenBank/DDBJ whole genome shotgun (WGS) entry which is preliminary data.</text>
</comment>
<dbReference type="InterPro" id="IPR019587">
    <property type="entry name" value="Polyketide_cyclase/dehydratase"/>
</dbReference>
<reference evidence="1 2" key="1">
    <citation type="submission" date="2024-10" db="EMBL/GenBank/DDBJ databases">
        <title>The Natural Products Discovery Center: Release of the First 8490 Sequenced Strains for Exploring Actinobacteria Biosynthetic Diversity.</title>
        <authorList>
            <person name="Kalkreuter E."/>
            <person name="Kautsar S.A."/>
            <person name="Yang D."/>
            <person name="Bader C.D."/>
            <person name="Teijaro C.N."/>
            <person name="Fluegel L."/>
            <person name="Davis C.M."/>
            <person name="Simpson J.R."/>
            <person name="Lauterbach L."/>
            <person name="Steele A.D."/>
            <person name="Gui C."/>
            <person name="Meng S."/>
            <person name="Li G."/>
            <person name="Viehrig K."/>
            <person name="Ye F."/>
            <person name="Su P."/>
            <person name="Kiefer A.F."/>
            <person name="Nichols A."/>
            <person name="Cepeda A.J."/>
            <person name="Yan W."/>
            <person name="Fan B."/>
            <person name="Jiang Y."/>
            <person name="Adhikari A."/>
            <person name="Zheng C.-J."/>
            <person name="Schuster L."/>
            <person name="Cowan T.M."/>
            <person name="Smanski M.J."/>
            <person name="Chevrette M.G."/>
            <person name="De Carvalho L.P.S."/>
            <person name="Shen B."/>
        </authorList>
    </citation>
    <scope>NUCLEOTIDE SEQUENCE [LARGE SCALE GENOMIC DNA]</scope>
    <source>
        <strain evidence="1 2">NPDC019275</strain>
    </source>
</reference>
<dbReference type="Gene3D" id="3.30.530.20">
    <property type="match status" value="1"/>
</dbReference>
<organism evidence="1 2">
    <name type="scientific">Nocardia xishanensis</name>
    <dbReference type="NCBI Taxonomy" id="238964"/>
    <lineage>
        <taxon>Bacteria</taxon>
        <taxon>Bacillati</taxon>
        <taxon>Actinomycetota</taxon>
        <taxon>Actinomycetes</taxon>
        <taxon>Mycobacteriales</taxon>
        <taxon>Nocardiaceae</taxon>
        <taxon>Nocardia</taxon>
    </lineage>
</organism>
<accession>A0ABW7XBK1</accession>
<dbReference type="EMBL" id="JBIRYO010000038">
    <property type="protein sequence ID" value="MFI2478374.1"/>
    <property type="molecule type" value="Genomic_DNA"/>
</dbReference>
<evidence type="ECO:0000313" key="2">
    <source>
        <dbReference type="Proteomes" id="UP001611415"/>
    </source>
</evidence>
<dbReference type="RefSeq" id="WP_397095869.1">
    <property type="nucleotide sequence ID" value="NZ_JBIRYO010000038.1"/>
</dbReference>
<gene>
    <name evidence="1" type="ORF">ACH49W_33885</name>
</gene>
<dbReference type="CDD" id="cd07821">
    <property type="entry name" value="PYR_PYL_RCAR_like"/>
    <property type="match status" value="1"/>
</dbReference>
<evidence type="ECO:0000313" key="1">
    <source>
        <dbReference type="EMBL" id="MFI2478374.1"/>
    </source>
</evidence>
<proteinExistence type="predicted"/>
<name>A0ABW7XBK1_9NOCA</name>
<dbReference type="SUPFAM" id="SSF55961">
    <property type="entry name" value="Bet v1-like"/>
    <property type="match status" value="1"/>
</dbReference>
<dbReference type="InterPro" id="IPR023393">
    <property type="entry name" value="START-like_dom_sf"/>
</dbReference>
<sequence>MLVVSTWLEAWMSTPTVGAWAPSLPLPAMSQPISVSGSCAAAQRIALVLGKQGFRVMWNTGTVAAVVIGCRSREKIGQEMRVEVRKIIDNSIDKVWTSLSDFGSPHLVDESITLKHSAGRGVGAVRTIELASGGSATELCTVCDPETFTLVYTILPPADVPLKNYVSTVRLRWVGPGRTEVHWVQVSEFTADDRFPVTEDEFAAHAGQIYSAFIDGLERAR</sequence>
<dbReference type="Proteomes" id="UP001611415">
    <property type="component" value="Unassembled WGS sequence"/>
</dbReference>
<dbReference type="Pfam" id="PF10604">
    <property type="entry name" value="Polyketide_cyc2"/>
    <property type="match status" value="1"/>
</dbReference>